<dbReference type="RefSeq" id="WP_088430626.1">
    <property type="nucleotide sequence ID" value="NZ_CP021983.2"/>
</dbReference>
<keyword evidence="1" id="KW-0812">Transmembrane</keyword>
<keyword evidence="1" id="KW-1133">Transmembrane helix</keyword>
<keyword evidence="1" id="KW-0472">Membrane</keyword>
<feature type="transmembrane region" description="Helical" evidence="1">
    <location>
        <begin position="65"/>
        <end position="83"/>
    </location>
</feature>
<name>A0A1Z3HRJ0_9CYAN</name>
<dbReference type="EMBL" id="CP021983">
    <property type="protein sequence ID" value="ASC72862.1"/>
    <property type="molecule type" value="Genomic_DNA"/>
</dbReference>
<keyword evidence="3" id="KW-1185">Reference proteome</keyword>
<accession>A0A1Z3HRJ0</accession>
<dbReference type="STRING" id="1641165.XM38_06845"/>
<evidence type="ECO:0000256" key="1">
    <source>
        <dbReference type="SAM" id="Phobius"/>
    </source>
</evidence>
<dbReference type="Proteomes" id="UP000191901">
    <property type="component" value="Chromosome"/>
</dbReference>
<evidence type="ECO:0000313" key="2">
    <source>
        <dbReference type="EMBL" id="ASC72862.1"/>
    </source>
</evidence>
<reference evidence="2 3" key="1">
    <citation type="journal article" date="2016" name="Biochim. Biophys. Acta">
        <title>Characterization of red-shifted phycobilisomes isolated from the chlorophyll f-containing cyanobacterium Halomicronema hongdechloris.</title>
        <authorList>
            <person name="Li Y."/>
            <person name="Lin Y."/>
            <person name="Garvey C.J."/>
            <person name="Birch D."/>
            <person name="Corkery R.W."/>
            <person name="Loughlin P.C."/>
            <person name="Scheer H."/>
            <person name="Willows R.D."/>
            <person name="Chen M."/>
        </authorList>
    </citation>
    <scope>NUCLEOTIDE SEQUENCE [LARGE SCALE GENOMIC DNA]</scope>
    <source>
        <strain evidence="2 3">C2206</strain>
    </source>
</reference>
<dbReference type="OrthoDB" id="472871at2"/>
<sequence length="127" mass="13425">MTTVGLLLGLMASLLGDGLGMQGDSWYGAGAIASLLLWGTHRWLACRTGPALLAHYRRALDGWSWGLSILVLLGLTTEASLIYGSVGNSSAALLLTPLLQLLALGLRQWGDGVIARVYLMAWTLNSG</sequence>
<evidence type="ECO:0000313" key="3">
    <source>
        <dbReference type="Proteomes" id="UP000191901"/>
    </source>
</evidence>
<dbReference type="AlphaFoldDB" id="A0A1Z3HRJ0"/>
<dbReference type="KEGG" id="hhg:XM38_038220"/>
<feature type="transmembrane region" description="Helical" evidence="1">
    <location>
        <begin position="26"/>
        <end position="44"/>
    </location>
</feature>
<gene>
    <name evidence="2" type="ORF">XM38_038220</name>
</gene>
<protein>
    <submittedName>
        <fullName evidence="2">Uncharacterized protein</fullName>
    </submittedName>
</protein>
<proteinExistence type="predicted"/>
<organism evidence="2 3">
    <name type="scientific">Halomicronema hongdechloris C2206</name>
    <dbReference type="NCBI Taxonomy" id="1641165"/>
    <lineage>
        <taxon>Bacteria</taxon>
        <taxon>Bacillati</taxon>
        <taxon>Cyanobacteriota</taxon>
        <taxon>Cyanophyceae</taxon>
        <taxon>Nodosilineales</taxon>
        <taxon>Nodosilineaceae</taxon>
        <taxon>Halomicronema</taxon>
    </lineage>
</organism>